<name>A0A9D2ENY0_9FIRM</name>
<dbReference type="Gene3D" id="1.10.260.40">
    <property type="entry name" value="lambda repressor-like DNA-binding domains"/>
    <property type="match status" value="1"/>
</dbReference>
<evidence type="ECO:0000259" key="2">
    <source>
        <dbReference type="PROSITE" id="PS50943"/>
    </source>
</evidence>
<organism evidence="3 4">
    <name type="scientific">Candidatus Gemmiger excrementigallinarum</name>
    <dbReference type="NCBI Taxonomy" id="2838609"/>
    <lineage>
        <taxon>Bacteria</taxon>
        <taxon>Bacillati</taxon>
        <taxon>Bacillota</taxon>
        <taxon>Clostridia</taxon>
        <taxon>Eubacteriales</taxon>
        <taxon>Gemmiger</taxon>
    </lineage>
</organism>
<dbReference type="Proteomes" id="UP000824048">
    <property type="component" value="Unassembled WGS sequence"/>
</dbReference>
<feature type="domain" description="HTH cro/C1-type" evidence="2">
    <location>
        <begin position="7"/>
        <end position="61"/>
    </location>
</feature>
<dbReference type="PROSITE" id="PS50943">
    <property type="entry name" value="HTH_CROC1"/>
    <property type="match status" value="1"/>
</dbReference>
<accession>A0A9D2ENY0</accession>
<dbReference type="SUPFAM" id="SSF47413">
    <property type="entry name" value="lambda repressor-like DNA-binding domains"/>
    <property type="match status" value="1"/>
</dbReference>
<dbReference type="PANTHER" id="PTHR46558">
    <property type="entry name" value="TRACRIPTIONAL REGULATORY PROTEIN-RELATED-RELATED"/>
    <property type="match status" value="1"/>
</dbReference>
<dbReference type="PANTHER" id="PTHR46558:SF11">
    <property type="entry name" value="HTH-TYPE TRANSCRIPTIONAL REGULATOR XRE"/>
    <property type="match status" value="1"/>
</dbReference>
<sequence>MKLNEQIREHRRKVGLTQEQVANYLGVSTPAVNKWESGATYPDITLLSPLARLLKIDLNTLFTFHQDVSKEEIGRFCGEVEQEIVANGFQAGFAAAIQKLQEYPNCTLLRFSLALLLEGRLQMAHPTPQEQEKYDRQLFDWYEQVADSQDEEIREAAVSILVNKYLACGNTEKAQELVDLLPDKRTTDKQILKINVLLAQKKYQEAAALTESKIYGDIAIVQSYFMKLVDINLLLNEMDTAADVADVSRQIATVLGLWDYNRYVCPLQVAVSEKDIPRSIELIRDMLEAAQTPFKAPAIFRHLPNKPLADDFKAKLMTVLLRQFETGKEYEFLHSSSEFQALITEYKEKFPQK</sequence>
<keyword evidence="1" id="KW-0238">DNA-binding</keyword>
<evidence type="ECO:0000313" key="3">
    <source>
        <dbReference type="EMBL" id="HIZ40953.1"/>
    </source>
</evidence>
<dbReference type="SMART" id="SM00530">
    <property type="entry name" value="HTH_XRE"/>
    <property type="match status" value="1"/>
</dbReference>
<evidence type="ECO:0000313" key="4">
    <source>
        <dbReference type="Proteomes" id="UP000824048"/>
    </source>
</evidence>
<dbReference type="InterPro" id="IPR001387">
    <property type="entry name" value="Cro/C1-type_HTH"/>
</dbReference>
<dbReference type="AlphaFoldDB" id="A0A9D2ENY0"/>
<dbReference type="GO" id="GO:0003677">
    <property type="term" value="F:DNA binding"/>
    <property type="evidence" value="ECO:0007669"/>
    <property type="project" value="UniProtKB-KW"/>
</dbReference>
<comment type="caution">
    <text evidence="3">The sequence shown here is derived from an EMBL/GenBank/DDBJ whole genome shotgun (WGS) entry which is preliminary data.</text>
</comment>
<reference evidence="3" key="1">
    <citation type="journal article" date="2021" name="PeerJ">
        <title>Extensive microbial diversity within the chicken gut microbiome revealed by metagenomics and culture.</title>
        <authorList>
            <person name="Gilroy R."/>
            <person name="Ravi A."/>
            <person name="Getino M."/>
            <person name="Pursley I."/>
            <person name="Horton D.L."/>
            <person name="Alikhan N.F."/>
            <person name="Baker D."/>
            <person name="Gharbi K."/>
            <person name="Hall N."/>
            <person name="Watson M."/>
            <person name="Adriaenssens E.M."/>
            <person name="Foster-Nyarko E."/>
            <person name="Jarju S."/>
            <person name="Secka A."/>
            <person name="Antonio M."/>
            <person name="Oren A."/>
            <person name="Chaudhuri R.R."/>
            <person name="La Ragione R."/>
            <person name="Hildebrand F."/>
            <person name="Pallen M.J."/>
        </authorList>
    </citation>
    <scope>NUCLEOTIDE SEQUENCE</scope>
    <source>
        <strain evidence="3">ChiSxjej1B13-11774</strain>
    </source>
</reference>
<dbReference type="InterPro" id="IPR010982">
    <property type="entry name" value="Lambda_DNA-bd_dom_sf"/>
</dbReference>
<dbReference type="Pfam" id="PF01381">
    <property type="entry name" value="HTH_3"/>
    <property type="match status" value="1"/>
</dbReference>
<protein>
    <submittedName>
        <fullName evidence="3">Helix-turn-helix domain-containing protein</fullName>
    </submittedName>
</protein>
<gene>
    <name evidence="3" type="ORF">H9811_00155</name>
</gene>
<evidence type="ECO:0000256" key="1">
    <source>
        <dbReference type="ARBA" id="ARBA00023125"/>
    </source>
</evidence>
<reference evidence="3" key="2">
    <citation type="submission" date="2021-04" db="EMBL/GenBank/DDBJ databases">
        <authorList>
            <person name="Gilroy R."/>
        </authorList>
    </citation>
    <scope>NUCLEOTIDE SEQUENCE</scope>
    <source>
        <strain evidence="3">ChiSxjej1B13-11774</strain>
    </source>
</reference>
<dbReference type="EMBL" id="DXBP01000001">
    <property type="protein sequence ID" value="HIZ40953.1"/>
    <property type="molecule type" value="Genomic_DNA"/>
</dbReference>
<dbReference type="CDD" id="cd00093">
    <property type="entry name" value="HTH_XRE"/>
    <property type="match status" value="1"/>
</dbReference>
<proteinExistence type="predicted"/>